<dbReference type="Proteomes" id="UP001164539">
    <property type="component" value="Chromosome 2"/>
</dbReference>
<reference evidence="1 2" key="1">
    <citation type="journal article" date="2023" name="Science">
        <title>Complex scaffold remodeling in plant triterpene biosynthesis.</title>
        <authorList>
            <person name="De La Pena R."/>
            <person name="Hodgson H."/>
            <person name="Liu J.C."/>
            <person name="Stephenson M.J."/>
            <person name="Martin A.C."/>
            <person name="Owen C."/>
            <person name="Harkess A."/>
            <person name="Leebens-Mack J."/>
            <person name="Jimenez L.E."/>
            <person name="Osbourn A."/>
            <person name="Sattely E.S."/>
        </authorList>
    </citation>
    <scope>NUCLEOTIDE SEQUENCE [LARGE SCALE GENOMIC DNA]</scope>
    <source>
        <strain evidence="2">cv. JPN11</strain>
        <tissue evidence="1">Leaf</tissue>
    </source>
</reference>
<evidence type="ECO:0000313" key="2">
    <source>
        <dbReference type="Proteomes" id="UP001164539"/>
    </source>
</evidence>
<evidence type="ECO:0000313" key="1">
    <source>
        <dbReference type="EMBL" id="KAJ4724733.1"/>
    </source>
</evidence>
<organism evidence="1 2">
    <name type="scientific">Melia azedarach</name>
    <name type="common">Chinaberry tree</name>
    <dbReference type="NCBI Taxonomy" id="155640"/>
    <lineage>
        <taxon>Eukaryota</taxon>
        <taxon>Viridiplantae</taxon>
        <taxon>Streptophyta</taxon>
        <taxon>Embryophyta</taxon>
        <taxon>Tracheophyta</taxon>
        <taxon>Spermatophyta</taxon>
        <taxon>Magnoliopsida</taxon>
        <taxon>eudicotyledons</taxon>
        <taxon>Gunneridae</taxon>
        <taxon>Pentapetalae</taxon>
        <taxon>rosids</taxon>
        <taxon>malvids</taxon>
        <taxon>Sapindales</taxon>
        <taxon>Meliaceae</taxon>
        <taxon>Melia</taxon>
    </lineage>
</organism>
<proteinExistence type="predicted"/>
<keyword evidence="1" id="KW-0548">Nucleotidyltransferase</keyword>
<sequence length="1032" mass="118786">MVRNSDTGSNHPTDDVQGVQALTVEAIRAIAVEAGRAAAREFAQTFHGISPRGPTPVPQPLGIIHDRTQRDEDSDEDIIDRGSVRTCGSGNYSDCKVNLDLPVFKGSLHVEDFLDWLADVENSFDYMDIPDERKVKLVAMKLKGGAAKEDEDDDYDDGEEVDVVDGDEGEVVSYIVQKLLLAPKREEETQRNKIFRTRGTIKNKVYKVIIDSGSSENIVSKALVNALNLPTEKHPSPYKIGWIKKETETRVTEVCKLPFSIGKFYKTDVLCDVVNMDACHVLLGRPWQYDVDAMHRGRRNIYEFWWNGKKIVLVPTSETKEVQRVPEVEGTNFLTVIKGHMKEDCEGCMMVAKDEELKPMVEVPKVVQPLLFEFSDIIPEEMPDGLPLMRDIQHSIDFIPGATYPNLPHYRMSPKEHEILQKQVDEVLKKGFIRESKSLCSVPALLVPKKDYSWRMYVDSRAINKITIRYRFPIPRLQDMLDQLGEAKVFSKLDLRSGYHQIRIRPSDEWKTTFKTKEGLYEWMVMPFGLSNAPSTFMRLMNQVLKPFAFKFVVVYFDDILIYSSDEESHLVHLREVFKALRENKLFVNLKKCNFMQRNLVFLGFVVSADSITVDESKEKLCTAPVLALANFDKVFEVECDASGIGIGAILIQEGRPIEYFSEKLCDARQKWSTYDQEFYAVFRALMHWEHYLIQREFVLYSDHQALKYINSQHHLNKVHARWVSFMQKFTFVLKHKSRQQNKVADALSRRATLLVTLSNEIIGFEVVKEQYATDEDFHTIWDQCNHNQRAADFLIHDAGHVGRDKTIALVEERYYWPQIKRDVGKIVQKCQVCQVAKGQVQNTGLYMPLPVPENIWEDVSMDFVLGLPRTQREVVNRTLGNMLRCICGEKPKQWDAVLPQVEFAYNSMMNRSTGKTPFEVVYLQPPRHALDLVTLPALPGVSKAAENMAEKIQKIQEKVRASLESANEKYKQDADQHRRQKVFQEGDLVMTYLRKNRFPGIRSKLQNRKYGPFRVAKKINDNAYVLQLPNE</sequence>
<name>A0ACC1YNX9_MELAZ</name>
<gene>
    <name evidence="1" type="ORF">OWV82_003689</name>
</gene>
<keyword evidence="1" id="KW-0808">Transferase</keyword>
<comment type="caution">
    <text evidence="1">The sequence shown here is derived from an EMBL/GenBank/DDBJ whole genome shotgun (WGS) entry which is preliminary data.</text>
</comment>
<accession>A0ACC1YNX9</accession>
<protein>
    <submittedName>
        <fullName evidence="1">RNA-directed DNA polymerase</fullName>
    </submittedName>
</protein>
<dbReference type="EMBL" id="CM051395">
    <property type="protein sequence ID" value="KAJ4724733.1"/>
    <property type="molecule type" value="Genomic_DNA"/>
</dbReference>
<keyword evidence="1" id="KW-0695">RNA-directed DNA polymerase</keyword>
<keyword evidence="2" id="KW-1185">Reference proteome</keyword>